<name>A0ABY4AHK0_9BURK</name>
<evidence type="ECO:0000313" key="1">
    <source>
        <dbReference type="EMBL" id="UOD49752.1"/>
    </source>
</evidence>
<reference evidence="1 2" key="1">
    <citation type="submission" date="2020-11" db="EMBL/GenBank/DDBJ databases">
        <title>Algicoccus daihaiensis sp.nov., isolated from Daihai Lake in Inner Mongolia.</title>
        <authorList>
            <person name="Kai J."/>
        </authorList>
    </citation>
    <scope>NUCLEOTIDE SEQUENCE [LARGE SCALE GENOMIC DNA]</scope>
    <source>
        <strain evidence="2">f23</strain>
    </source>
</reference>
<organism evidence="1 2">
    <name type="scientific">Orrella daihaiensis</name>
    <dbReference type="NCBI Taxonomy" id="2782176"/>
    <lineage>
        <taxon>Bacteria</taxon>
        <taxon>Pseudomonadati</taxon>
        <taxon>Pseudomonadota</taxon>
        <taxon>Betaproteobacteria</taxon>
        <taxon>Burkholderiales</taxon>
        <taxon>Alcaligenaceae</taxon>
        <taxon>Orrella</taxon>
    </lineage>
</organism>
<keyword evidence="2" id="KW-1185">Reference proteome</keyword>
<dbReference type="RefSeq" id="WP_243477996.1">
    <property type="nucleotide sequence ID" value="NZ_CP063982.1"/>
</dbReference>
<dbReference type="EMBL" id="CP063982">
    <property type="protein sequence ID" value="UOD49752.1"/>
    <property type="molecule type" value="Genomic_DNA"/>
</dbReference>
<dbReference type="InterPro" id="IPR010775">
    <property type="entry name" value="DUF1365"/>
</dbReference>
<accession>A0ABY4AHK0</accession>
<evidence type="ECO:0000313" key="2">
    <source>
        <dbReference type="Proteomes" id="UP000831607"/>
    </source>
</evidence>
<dbReference type="Proteomes" id="UP000831607">
    <property type="component" value="Chromosome"/>
</dbReference>
<dbReference type="PANTHER" id="PTHR33973:SF4">
    <property type="entry name" value="OS07G0153300 PROTEIN"/>
    <property type="match status" value="1"/>
</dbReference>
<gene>
    <name evidence="1" type="ORF">DHf2319_09840</name>
</gene>
<dbReference type="Pfam" id="PF07103">
    <property type="entry name" value="DUF1365"/>
    <property type="match status" value="1"/>
</dbReference>
<sequence>MATDCDATQVLQLCQSKVWHLRLRPFKHPLNYEVFCLRLRIDQPWELSKQTSWLFGFNRKRPVSFMNADHGYRDGADLNAWLSDTLAATGVDHPGGAVWLQTFPRMLGYVFNPVSFWYLHDGDGQLKVMVAEVNNTFGQHHHYVLTAPEGRAIENGQALICQKVFHVSPFCPVTGHYRFEHVVDHRHDGQVVERMTIDYFDDASLDEPIIRTGIAAQPKPHTTAGLLKAFLRMPLMTFGVIVRIHWHALKLWRGGAKFYKLPDLPNQVVTSNQEPSR</sequence>
<protein>
    <submittedName>
        <fullName evidence="1">DUF1365 domain-containing protein</fullName>
    </submittedName>
</protein>
<dbReference type="PANTHER" id="PTHR33973">
    <property type="entry name" value="OS07G0153300 PROTEIN"/>
    <property type="match status" value="1"/>
</dbReference>
<proteinExistence type="predicted"/>